<protein>
    <submittedName>
        <fullName evidence="8">E3 ubiquitin-protein ligase RNF170-like isoform X1</fullName>
    </submittedName>
</protein>
<evidence type="ECO:0000259" key="6">
    <source>
        <dbReference type="PROSITE" id="PS50089"/>
    </source>
</evidence>
<evidence type="ECO:0000256" key="4">
    <source>
        <dbReference type="PROSITE-ProRule" id="PRU00175"/>
    </source>
</evidence>
<name>A0A8U0UIZ3_SALNM</name>
<keyword evidence="5" id="KW-0812">Transmembrane</keyword>
<feature type="transmembrane region" description="Helical" evidence="5">
    <location>
        <begin position="205"/>
        <end position="226"/>
    </location>
</feature>
<dbReference type="PANTHER" id="PTHR22894:SF2">
    <property type="entry name" value="RING-TYPE DOMAIN-CONTAINING PROTEIN"/>
    <property type="match status" value="1"/>
</dbReference>
<feature type="transmembrane region" description="Helical" evidence="5">
    <location>
        <begin position="167"/>
        <end position="193"/>
    </location>
</feature>
<keyword evidence="7" id="KW-1185">Reference proteome</keyword>
<proteinExistence type="predicted"/>
<reference evidence="8" key="1">
    <citation type="submission" date="2025-08" db="UniProtKB">
        <authorList>
            <consortium name="RefSeq"/>
        </authorList>
    </citation>
    <scope>IDENTIFICATION</scope>
    <source>
        <tissue evidence="8">White muscle</tissue>
    </source>
</reference>
<dbReference type="Gene3D" id="3.30.40.10">
    <property type="entry name" value="Zinc/RING finger domain, C3HC4 (zinc finger)"/>
    <property type="match status" value="1"/>
</dbReference>
<dbReference type="InterPro" id="IPR001841">
    <property type="entry name" value="Znf_RING"/>
</dbReference>
<evidence type="ECO:0000313" key="8">
    <source>
        <dbReference type="RefSeq" id="XP_038855444.1"/>
    </source>
</evidence>
<evidence type="ECO:0000313" key="7">
    <source>
        <dbReference type="Proteomes" id="UP000808372"/>
    </source>
</evidence>
<dbReference type="InterPro" id="IPR017907">
    <property type="entry name" value="Znf_RING_CS"/>
</dbReference>
<keyword evidence="2 4" id="KW-0863">Zinc-finger</keyword>
<dbReference type="InterPro" id="IPR013083">
    <property type="entry name" value="Znf_RING/FYVE/PHD"/>
</dbReference>
<evidence type="ECO:0000256" key="2">
    <source>
        <dbReference type="ARBA" id="ARBA00022771"/>
    </source>
</evidence>
<dbReference type="SUPFAM" id="SSF57850">
    <property type="entry name" value="RING/U-box"/>
    <property type="match status" value="1"/>
</dbReference>
<dbReference type="PROSITE" id="PS00518">
    <property type="entry name" value="ZF_RING_1"/>
    <property type="match status" value="1"/>
</dbReference>
<dbReference type="GO" id="GO:0008270">
    <property type="term" value="F:zinc ion binding"/>
    <property type="evidence" value="ECO:0007669"/>
    <property type="project" value="UniProtKB-KW"/>
</dbReference>
<keyword evidence="5" id="KW-0472">Membrane</keyword>
<gene>
    <name evidence="8" type="primary">LOC120052544</name>
</gene>
<organism evidence="7 8">
    <name type="scientific">Salvelinus namaycush</name>
    <name type="common">Lake trout</name>
    <name type="synonym">Salmo namaycush</name>
    <dbReference type="NCBI Taxonomy" id="8040"/>
    <lineage>
        <taxon>Eukaryota</taxon>
        <taxon>Metazoa</taxon>
        <taxon>Chordata</taxon>
        <taxon>Craniata</taxon>
        <taxon>Vertebrata</taxon>
        <taxon>Euteleostomi</taxon>
        <taxon>Actinopterygii</taxon>
        <taxon>Neopterygii</taxon>
        <taxon>Teleostei</taxon>
        <taxon>Protacanthopterygii</taxon>
        <taxon>Salmoniformes</taxon>
        <taxon>Salmonidae</taxon>
        <taxon>Salmoninae</taxon>
        <taxon>Salvelinus</taxon>
    </lineage>
</organism>
<dbReference type="CDD" id="cd16553">
    <property type="entry name" value="RING-HC_RNF170"/>
    <property type="match status" value="1"/>
</dbReference>
<evidence type="ECO:0000256" key="1">
    <source>
        <dbReference type="ARBA" id="ARBA00022723"/>
    </source>
</evidence>
<dbReference type="Proteomes" id="UP000808372">
    <property type="component" value="Chromosome 8"/>
</dbReference>
<sequence length="253" mass="27434">MNQTMQPSHSSHPRTPLRSVHLRATETGSALCVCKLPASLYRPTVAISSVNTSQICPSAGHRDWLCPVCLQTASFPVQTNCGHLFCAPCLISYWRLGSWLDAISCPLCRQRVSVLCRLVGEGRSDRKEREVLGEITDYNKRYSGTPRRVTDYLCDTPLFLQLLARSLGAMGGLVCLFFVRVVLCCLGAMVSLYSAPLDTPSSLSGLLGVLDDLVVVFLLLTCVININQQMAPESGNSSAHTATQGVGLLSNSL</sequence>
<dbReference type="SMART" id="SM00184">
    <property type="entry name" value="RING"/>
    <property type="match status" value="1"/>
</dbReference>
<evidence type="ECO:0000256" key="5">
    <source>
        <dbReference type="SAM" id="Phobius"/>
    </source>
</evidence>
<dbReference type="InterPro" id="IPR038896">
    <property type="entry name" value="RNF170"/>
</dbReference>
<feature type="domain" description="RING-type" evidence="6">
    <location>
        <begin position="66"/>
        <end position="109"/>
    </location>
</feature>
<accession>A0A8U0UIZ3</accession>
<dbReference type="RefSeq" id="XP_038855444.1">
    <property type="nucleotide sequence ID" value="XM_038999516.1"/>
</dbReference>
<dbReference type="GO" id="GO:0061630">
    <property type="term" value="F:ubiquitin protein ligase activity"/>
    <property type="evidence" value="ECO:0007669"/>
    <property type="project" value="InterPro"/>
</dbReference>
<dbReference type="PANTHER" id="PTHR22894">
    <property type="entry name" value="RING-TYPE DOMAIN-CONTAINING PROTEIN"/>
    <property type="match status" value="1"/>
</dbReference>
<dbReference type="Pfam" id="PF13445">
    <property type="entry name" value="zf-RING_UBOX"/>
    <property type="match status" value="1"/>
</dbReference>
<dbReference type="PROSITE" id="PS50089">
    <property type="entry name" value="ZF_RING_2"/>
    <property type="match status" value="1"/>
</dbReference>
<dbReference type="GeneID" id="120052544"/>
<evidence type="ECO:0000256" key="3">
    <source>
        <dbReference type="ARBA" id="ARBA00022833"/>
    </source>
</evidence>
<keyword evidence="1" id="KW-0479">Metal-binding</keyword>
<keyword evidence="5" id="KW-1133">Transmembrane helix</keyword>
<dbReference type="KEGG" id="snh:120052544"/>
<dbReference type="AlphaFoldDB" id="A0A8U0UIZ3"/>
<dbReference type="InterPro" id="IPR027370">
    <property type="entry name" value="Znf-RING_euk"/>
</dbReference>
<keyword evidence="3" id="KW-0862">Zinc</keyword>